<organism evidence="12 13">
    <name type="scientific">Coemansia spiralis</name>
    <dbReference type="NCBI Taxonomy" id="417178"/>
    <lineage>
        <taxon>Eukaryota</taxon>
        <taxon>Fungi</taxon>
        <taxon>Fungi incertae sedis</taxon>
        <taxon>Zoopagomycota</taxon>
        <taxon>Kickxellomycotina</taxon>
        <taxon>Kickxellomycetes</taxon>
        <taxon>Kickxellales</taxon>
        <taxon>Kickxellaceae</taxon>
        <taxon>Coemansia</taxon>
    </lineage>
</organism>
<comment type="subcellular location">
    <subcellularLocation>
        <location evidence="1">Endoplasmic reticulum membrane</location>
        <topology evidence="1">Single-pass type IV membrane protein</topology>
    </subcellularLocation>
</comment>
<dbReference type="GO" id="GO:0005789">
    <property type="term" value="C:endoplasmic reticulum membrane"/>
    <property type="evidence" value="ECO:0007669"/>
    <property type="project" value="UniProtKB-SubCell"/>
</dbReference>
<evidence type="ECO:0000256" key="1">
    <source>
        <dbReference type="ARBA" id="ARBA00004163"/>
    </source>
</evidence>
<dbReference type="GO" id="GO:0031201">
    <property type="term" value="C:SNARE complex"/>
    <property type="evidence" value="ECO:0007669"/>
    <property type="project" value="TreeGrafter"/>
</dbReference>
<keyword evidence="3" id="KW-0813">Transport</keyword>
<comment type="caution">
    <text evidence="12">The sequence shown here is derived from an EMBL/GenBank/DDBJ whole genome shotgun (WGS) entry which is preliminary data.</text>
</comment>
<keyword evidence="5" id="KW-0256">Endoplasmic reticulum</keyword>
<dbReference type="GO" id="GO:0015031">
    <property type="term" value="P:protein transport"/>
    <property type="evidence" value="ECO:0007669"/>
    <property type="project" value="UniProtKB-KW"/>
</dbReference>
<feature type="transmembrane region" description="Helical" evidence="11">
    <location>
        <begin position="280"/>
        <end position="300"/>
    </location>
</feature>
<evidence type="ECO:0000313" key="12">
    <source>
        <dbReference type="EMBL" id="KAJ2679504.1"/>
    </source>
</evidence>
<dbReference type="GO" id="GO:0006890">
    <property type="term" value="P:retrograde vesicle-mediated transport, Golgi to endoplasmic reticulum"/>
    <property type="evidence" value="ECO:0007669"/>
    <property type="project" value="TreeGrafter"/>
</dbReference>
<dbReference type="AlphaFoldDB" id="A0A9W8KYF4"/>
<keyword evidence="6" id="KW-0931">ER-Golgi transport</keyword>
<dbReference type="Proteomes" id="UP001151518">
    <property type="component" value="Unassembled WGS sequence"/>
</dbReference>
<protein>
    <recommendedName>
        <fullName evidence="14">Vesicle transport protein USE1</fullName>
    </recommendedName>
</protein>
<accession>A0A9W8KYF4</accession>
<dbReference type="GO" id="GO:0005484">
    <property type="term" value="F:SNAP receptor activity"/>
    <property type="evidence" value="ECO:0007669"/>
    <property type="project" value="TreeGrafter"/>
</dbReference>
<keyword evidence="8 11" id="KW-1133">Transmembrane helix</keyword>
<gene>
    <name evidence="12" type="ORF">GGI25_001427</name>
</gene>
<sequence>MALIDKAADGRLCLARSLENIEKQLASTEFSEPLSLEQVKRLSNIECILERYKAGYQKEKRKEEEPQEDYVFGYRDQIADIEHRIQPWVAKKNALIACLEGSGKGSELATSKVNVDKAEIHTGSKNNEDAADPHGGSLEKLDLGSSNSERKSDAFVKEYTTEKGEKLTPAKKRRGSLAAKREELLGEIEGLRHRGAVPESVDGVERLLNSQRAMHDDLTGDLVKMASILKKNTLAFGDLLEKDKSEIEETERYLEKSAVGVNKQGDRVGRYRKRAWGTTGLTWMMVLVVVSVFFMLVLFMRVAPKRY</sequence>
<evidence type="ECO:0000256" key="2">
    <source>
        <dbReference type="ARBA" id="ARBA00007891"/>
    </source>
</evidence>
<evidence type="ECO:0000256" key="5">
    <source>
        <dbReference type="ARBA" id="ARBA00022824"/>
    </source>
</evidence>
<dbReference type="PANTHER" id="PTHR13050:SF7">
    <property type="entry name" value="VESICLE TRANSPORT PROTEIN USE1"/>
    <property type="match status" value="1"/>
</dbReference>
<evidence type="ECO:0000256" key="4">
    <source>
        <dbReference type="ARBA" id="ARBA00022692"/>
    </source>
</evidence>
<proteinExistence type="inferred from homology"/>
<evidence type="ECO:0000256" key="9">
    <source>
        <dbReference type="ARBA" id="ARBA00023136"/>
    </source>
</evidence>
<comment type="similarity">
    <text evidence="2">Belongs to the USE1 family.</text>
</comment>
<feature type="region of interest" description="Disordered" evidence="10">
    <location>
        <begin position="122"/>
        <end position="153"/>
    </location>
</feature>
<evidence type="ECO:0000256" key="3">
    <source>
        <dbReference type="ARBA" id="ARBA00022448"/>
    </source>
</evidence>
<evidence type="ECO:0000256" key="8">
    <source>
        <dbReference type="ARBA" id="ARBA00022989"/>
    </source>
</evidence>
<dbReference type="EMBL" id="JANBTW010000011">
    <property type="protein sequence ID" value="KAJ2679504.1"/>
    <property type="molecule type" value="Genomic_DNA"/>
</dbReference>
<dbReference type="PANTHER" id="PTHR13050">
    <property type="entry name" value="USE1-LIKE PROTEIN"/>
    <property type="match status" value="1"/>
</dbReference>
<keyword evidence="4 11" id="KW-0812">Transmembrane</keyword>
<evidence type="ECO:0000256" key="6">
    <source>
        <dbReference type="ARBA" id="ARBA00022892"/>
    </source>
</evidence>
<name>A0A9W8KYF4_9FUNG</name>
<evidence type="ECO:0008006" key="14">
    <source>
        <dbReference type="Google" id="ProtNLM"/>
    </source>
</evidence>
<keyword evidence="9 11" id="KW-0472">Membrane</keyword>
<evidence type="ECO:0000313" key="13">
    <source>
        <dbReference type="Proteomes" id="UP001151518"/>
    </source>
</evidence>
<dbReference type="Pfam" id="PF09753">
    <property type="entry name" value="Use1"/>
    <property type="match status" value="1"/>
</dbReference>
<evidence type="ECO:0000256" key="10">
    <source>
        <dbReference type="SAM" id="MobiDB-lite"/>
    </source>
</evidence>
<dbReference type="OrthoDB" id="4506189at2759"/>
<dbReference type="InterPro" id="IPR019150">
    <property type="entry name" value="Vesicle_transport_protein_Use1"/>
</dbReference>
<reference evidence="12" key="1">
    <citation type="submission" date="2022-07" db="EMBL/GenBank/DDBJ databases">
        <title>Phylogenomic reconstructions and comparative analyses of Kickxellomycotina fungi.</title>
        <authorList>
            <person name="Reynolds N.K."/>
            <person name="Stajich J.E."/>
            <person name="Barry K."/>
            <person name="Grigoriev I.V."/>
            <person name="Crous P."/>
            <person name="Smith M.E."/>
        </authorList>
    </citation>
    <scope>NUCLEOTIDE SEQUENCE</scope>
    <source>
        <strain evidence="12">NRRL 3115</strain>
    </source>
</reference>
<evidence type="ECO:0000256" key="11">
    <source>
        <dbReference type="SAM" id="Phobius"/>
    </source>
</evidence>
<keyword evidence="7" id="KW-0653">Protein transport</keyword>
<evidence type="ECO:0000256" key="7">
    <source>
        <dbReference type="ARBA" id="ARBA00022927"/>
    </source>
</evidence>